<dbReference type="InterPro" id="IPR001173">
    <property type="entry name" value="Glyco_trans_2-like"/>
</dbReference>
<feature type="domain" description="Glycosyltransferase 2-like" evidence="1">
    <location>
        <begin position="10"/>
        <end position="165"/>
    </location>
</feature>
<reference evidence="2" key="1">
    <citation type="submission" date="2022-03" db="EMBL/GenBank/DDBJ databases">
        <title>Gramella crocea sp. nov., isolated from activated sludge of a seafood processing plant.</title>
        <authorList>
            <person name="Zhang X."/>
        </authorList>
    </citation>
    <scope>NUCLEOTIDE SEQUENCE</scope>
    <source>
        <strain evidence="2">YJ019</strain>
    </source>
</reference>
<dbReference type="InterPro" id="IPR029044">
    <property type="entry name" value="Nucleotide-diphossugar_trans"/>
</dbReference>
<comment type="caution">
    <text evidence="2">The sequence shown here is derived from an EMBL/GenBank/DDBJ whole genome shotgun (WGS) entry which is preliminary data.</text>
</comment>
<accession>A0A9X2A7M1</accession>
<dbReference type="PANTHER" id="PTHR43685">
    <property type="entry name" value="GLYCOSYLTRANSFERASE"/>
    <property type="match status" value="1"/>
</dbReference>
<dbReference type="Pfam" id="PF00535">
    <property type="entry name" value="Glycos_transf_2"/>
    <property type="match status" value="1"/>
</dbReference>
<gene>
    <name evidence="2" type="ORF">ML462_00250</name>
</gene>
<proteinExistence type="predicted"/>
<dbReference type="AlphaFoldDB" id="A0A9X2A7M1"/>
<keyword evidence="3" id="KW-1185">Reference proteome</keyword>
<dbReference type="CDD" id="cd00761">
    <property type="entry name" value="Glyco_tranf_GTA_type"/>
    <property type="match status" value="1"/>
</dbReference>
<evidence type="ECO:0000313" key="3">
    <source>
        <dbReference type="Proteomes" id="UP001139226"/>
    </source>
</evidence>
<dbReference type="Gene3D" id="3.90.550.10">
    <property type="entry name" value="Spore Coat Polysaccharide Biosynthesis Protein SpsA, Chain A"/>
    <property type="match status" value="1"/>
</dbReference>
<evidence type="ECO:0000259" key="1">
    <source>
        <dbReference type="Pfam" id="PF00535"/>
    </source>
</evidence>
<organism evidence="2 3">
    <name type="scientific">Christiangramia lutea</name>
    <dbReference type="NCBI Taxonomy" id="1607951"/>
    <lineage>
        <taxon>Bacteria</taxon>
        <taxon>Pseudomonadati</taxon>
        <taxon>Bacteroidota</taxon>
        <taxon>Flavobacteriia</taxon>
        <taxon>Flavobacteriales</taxon>
        <taxon>Flavobacteriaceae</taxon>
        <taxon>Christiangramia</taxon>
    </lineage>
</organism>
<evidence type="ECO:0000313" key="2">
    <source>
        <dbReference type="EMBL" id="MCH4821589.1"/>
    </source>
</evidence>
<dbReference type="Proteomes" id="UP001139226">
    <property type="component" value="Unassembled WGS sequence"/>
</dbReference>
<dbReference type="SUPFAM" id="SSF53448">
    <property type="entry name" value="Nucleotide-diphospho-sugar transferases"/>
    <property type="match status" value="1"/>
</dbReference>
<sequence>MNLRLRPRISVIVPNYNHARFLRQRLESVFNQTYLNIEVIILDDASTDASRKVIDEFSTHPKLSKLLLNKSNSGSPFKQWKKGIELARGDYIWIAESDDYCKPDFLEKIVAFLKENKNIPGLIYAQSKDVDEKGSVISSRLEYTASFNPNIWKESFCLPGNQFVHKYLKVKNVIPNASAVVFKKTLVDSEVLTKELLNMKFCGDWLFWIRLSSKTQVCFLSQELNYFRGHTDSSRNHREIYRLLSRLYEERIVRDYLDDNFQVDQKEEVGHLYETWLRIHKLRSVFNRNFYKVKLRKTSYLNFIYNTVKQSFI</sequence>
<dbReference type="EMBL" id="JAKVTV010000001">
    <property type="protein sequence ID" value="MCH4821589.1"/>
    <property type="molecule type" value="Genomic_DNA"/>
</dbReference>
<dbReference type="InterPro" id="IPR050834">
    <property type="entry name" value="Glycosyltransf_2"/>
</dbReference>
<dbReference type="PANTHER" id="PTHR43685:SF2">
    <property type="entry name" value="GLYCOSYLTRANSFERASE 2-LIKE DOMAIN-CONTAINING PROTEIN"/>
    <property type="match status" value="1"/>
</dbReference>
<dbReference type="RefSeq" id="WP_240711729.1">
    <property type="nucleotide sequence ID" value="NZ_JAKVTV010000001.1"/>
</dbReference>
<name>A0A9X2A7M1_9FLAO</name>
<protein>
    <submittedName>
        <fullName evidence="2">Glycosyltransferase family 2 protein</fullName>
    </submittedName>
</protein>